<accession>A0ABR0JH10</accession>
<keyword evidence="2" id="KW-0732">Signal</keyword>
<feature type="compositionally biased region" description="Low complexity" evidence="1">
    <location>
        <begin position="99"/>
        <end position="108"/>
    </location>
</feature>
<evidence type="ECO:0000313" key="3">
    <source>
        <dbReference type="EMBL" id="KAK5064005.1"/>
    </source>
</evidence>
<gene>
    <name evidence="3" type="ORF">LTR69_003773</name>
</gene>
<evidence type="ECO:0000313" key="4">
    <source>
        <dbReference type="Proteomes" id="UP001345691"/>
    </source>
</evidence>
<feature type="region of interest" description="Disordered" evidence="1">
    <location>
        <begin position="99"/>
        <end position="125"/>
    </location>
</feature>
<evidence type="ECO:0000256" key="2">
    <source>
        <dbReference type="SAM" id="SignalP"/>
    </source>
</evidence>
<protein>
    <submittedName>
        <fullName evidence="3">Uncharacterized protein</fullName>
    </submittedName>
</protein>
<name>A0ABR0JH10_9EURO</name>
<feature type="signal peptide" evidence="2">
    <location>
        <begin position="1"/>
        <end position="20"/>
    </location>
</feature>
<feature type="chain" id="PRO_5045357519" evidence="2">
    <location>
        <begin position="21"/>
        <end position="125"/>
    </location>
</feature>
<keyword evidence="4" id="KW-1185">Reference proteome</keyword>
<comment type="caution">
    <text evidence="3">The sequence shown here is derived from an EMBL/GenBank/DDBJ whole genome shotgun (WGS) entry which is preliminary data.</text>
</comment>
<organism evidence="3 4">
    <name type="scientific">Exophiala sideris</name>
    <dbReference type="NCBI Taxonomy" id="1016849"/>
    <lineage>
        <taxon>Eukaryota</taxon>
        <taxon>Fungi</taxon>
        <taxon>Dikarya</taxon>
        <taxon>Ascomycota</taxon>
        <taxon>Pezizomycotina</taxon>
        <taxon>Eurotiomycetes</taxon>
        <taxon>Chaetothyriomycetidae</taxon>
        <taxon>Chaetothyriales</taxon>
        <taxon>Herpotrichiellaceae</taxon>
        <taxon>Exophiala</taxon>
    </lineage>
</organism>
<evidence type="ECO:0000256" key="1">
    <source>
        <dbReference type="SAM" id="MobiDB-lite"/>
    </source>
</evidence>
<sequence length="125" mass="12631">MRPHTLFLLAAFTGLAASQGQEPDYVPGAPNCAAGNFLCVYFAGQSCINQNGGDTCCADGSGICSNGFECGTGVAAGRCCQSGTTPEQCASAVIVGTATTRPPAPKSTKATKTKAPKHTSTKKPK</sequence>
<proteinExistence type="predicted"/>
<dbReference type="EMBL" id="JAVRRF010000006">
    <property type="protein sequence ID" value="KAK5064005.1"/>
    <property type="molecule type" value="Genomic_DNA"/>
</dbReference>
<feature type="compositionally biased region" description="Basic residues" evidence="1">
    <location>
        <begin position="109"/>
        <end position="125"/>
    </location>
</feature>
<dbReference type="Proteomes" id="UP001345691">
    <property type="component" value="Unassembled WGS sequence"/>
</dbReference>
<reference evidence="3 4" key="1">
    <citation type="submission" date="2023-08" db="EMBL/GenBank/DDBJ databases">
        <title>Black Yeasts Isolated from many extreme environments.</title>
        <authorList>
            <person name="Coleine C."/>
            <person name="Stajich J.E."/>
            <person name="Selbmann L."/>
        </authorList>
    </citation>
    <scope>NUCLEOTIDE SEQUENCE [LARGE SCALE GENOMIC DNA]</scope>
    <source>
        <strain evidence="3 4">CCFEE 6328</strain>
    </source>
</reference>